<evidence type="ECO:0000256" key="6">
    <source>
        <dbReference type="RuleBase" id="RU000363"/>
    </source>
</evidence>
<comment type="similarity">
    <text evidence="1 6">Belongs to the short-chain dehydrogenases/reductases (SDR) family.</text>
</comment>
<comment type="function">
    <text evidence="5">Hydroxynaphthalene reductase-like protein; part of the Pks2 gene cluster that mediates the formation of infectious structures (appressoria), enabling these fungi to kill insects faster. The product of the Pks2 gene cluster is different from the one of Pks1 and has still not been identified.</text>
</comment>
<dbReference type="GO" id="GO:0006633">
    <property type="term" value="P:fatty acid biosynthetic process"/>
    <property type="evidence" value="ECO:0007669"/>
    <property type="project" value="TreeGrafter"/>
</dbReference>
<dbReference type="PRINTS" id="PR00080">
    <property type="entry name" value="SDRFAMILY"/>
</dbReference>
<dbReference type="GeneID" id="19256837"/>
<dbReference type="PANTHER" id="PTHR42760:SF133">
    <property type="entry name" value="3-OXOACYL-[ACYL-CARRIER-PROTEIN] REDUCTASE"/>
    <property type="match status" value="1"/>
</dbReference>
<dbReference type="Gene3D" id="3.40.50.720">
    <property type="entry name" value="NAD(P)-binding Rossmann-like Domain"/>
    <property type="match status" value="1"/>
</dbReference>
<dbReference type="InterPro" id="IPR036291">
    <property type="entry name" value="NAD(P)-bd_dom_sf"/>
</dbReference>
<protein>
    <recommendedName>
        <fullName evidence="2">Hydroxynaphthalene reductase-like protein Arp2</fullName>
    </recommendedName>
</protein>
<reference evidence="7 8" key="1">
    <citation type="journal article" date="2011" name="PLoS Genet.">
        <title>Genome sequencing and comparative transcriptomics of the model entomopathogenic fungi Metarhizium anisopliae and M. acridum.</title>
        <authorList>
            <person name="Gao Q."/>
            <person name="Jin K."/>
            <person name="Ying S.H."/>
            <person name="Zhang Y."/>
            <person name="Xiao G."/>
            <person name="Shang Y."/>
            <person name="Duan Z."/>
            <person name="Hu X."/>
            <person name="Xie X.Q."/>
            <person name="Zhou G."/>
            <person name="Peng G."/>
            <person name="Luo Z."/>
            <person name="Huang W."/>
            <person name="Wang B."/>
            <person name="Fang W."/>
            <person name="Wang S."/>
            <person name="Zhong Y."/>
            <person name="Ma L.J."/>
            <person name="St Leger R.J."/>
            <person name="Zhao G.P."/>
            <person name="Pei Y."/>
            <person name="Feng M.G."/>
            <person name="Xia Y."/>
            <person name="Wang C."/>
        </authorList>
    </citation>
    <scope>NUCLEOTIDE SEQUENCE [LARGE SCALE GENOMIC DNA]</scope>
    <source>
        <strain evidence="8">ARSEF 23 / ATCC MYA-3075</strain>
    </source>
</reference>
<evidence type="ECO:0000313" key="8">
    <source>
        <dbReference type="Proteomes" id="UP000002498"/>
    </source>
</evidence>
<evidence type="ECO:0000256" key="1">
    <source>
        <dbReference type="ARBA" id="ARBA00006484"/>
    </source>
</evidence>
<dbReference type="PRINTS" id="PR00081">
    <property type="entry name" value="GDHRDH"/>
</dbReference>
<dbReference type="Pfam" id="PF00106">
    <property type="entry name" value="adh_short"/>
    <property type="match status" value="1"/>
</dbReference>
<dbReference type="InterPro" id="IPR020904">
    <property type="entry name" value="Sc_DH/Rdtase_CS"/>
</dbReference>
<dbReference type="HOGENOM" id="CLU_010194_1_3_1"/>
<evidence type="ECO:0000313" key="7">
    <source>
        <dbReference type="EMBL" id="EFZ01322.2"/>
    </source>
</evidence>
<dbReference type="SUPFAM" id="SSF51735">
    <property type="entry name" value="NAD(P)-binding Rossmann-fold domains"/>
    <property type="match status" value="1"/>
</dbReference>
<keyword evidence="4" id="KW-0560">Oxidoreductase</keyword>
<evidence type="ECO:0000256" key="2">
    <source>
        <dbReference type="ARBA" id="ARBA00015194"/>
    </source>
</evidence>
<accession>E9ERF5</accession>
<dbReference type="GO" id="GO:0016616">
    <property type="term" value="F:oxidoreductase activity, acting on the CH-OH group of donors, NAD or NADP as acceptor"/>
    <property type="evidence" value="ECO:0007669"/>
    <property type="project" value="TreeGrafter"/>
</dbReference>
<gene>
    <name evidence="7" type="ORF">MAA_02551</name>
</gene>
<evidence type="ECO:0000256" key="3">
    <source>
        <dbReference type="ARBA" id="ARBA00022857"/>
    </source>
</evidence>
<dbReference type="GO" id="GO:0048038">
    <property type="term" value="F:quinone binding"/>
    <property type="evidence" value="ECO:0007669"/>
    <property type="project" value="TreeGrafter"/>
</dbReference>
<dbReference type="OrthoDB" id="47007at2759"/>
<evidence type="ECO:0000256" key="5">
    <source>
        <dbReference type="ARBA" id="ARBA00046017"/>
    </source>
</evidence>
<name>E9ERF5_METRA</name>
<dbReference type="Pfam" id="PF13561">
    <property type="entry name" value="adh_short_C2"/>
    <property type="match status" value="1"/>
</dbReference>
<dbReference type="KEGG" id="maj:MAA_02551"/>
<dbReference type="AlphaFoldDB" id="E9ERF5"/>
<dbReference type="PANTHER" id="PTHR42760">
    <property type="entry name" value="SHORT-CHAIN DEHYDROGENASES/REDUCTASES FAMILY MEMBER"/>
    <property type="match status" value="1"/>
</dbReference>
<reference evidence="7 8" key="2">
    <citation type="journal article" date="2014" name="Proc. Natl. Acad. Sci. U.S.A.">
        <title>Trajectory and genomic determinants of fungal-pathogen speciation and host adaptation.</title>
        <authorList>
            <person name="Hu X."/>
            <person name="Xiao G."/>
            <person name="Zheng P."/>
            <person name="Shang Y."/>
            <person name="Su Y."/>
            <person name="Zhang X."/>
            <person name="Liu X."/>
            <person name="Zhan S."/>
            <person name="St Leger R.J."/>
            <person name="Wang C."/>
        </authorList>
    </citation>
    <scope>GENOME REANNOTATION</scope>
    <source>
        <strain evidence="8">ARSEF 23 / ATCC MYA-3075</strain>
    </source>
</reference>
<dbReference type="EMBL" id="ADNJ02000004">
    <property type="protein sequence ID" value="EFZ01322.2"/>
    <property type="molecule type" value="Genomic_DNA"/>
</dbReference>
<sequence>MIPLAGKHAVVVGATGTIGAHIAQAFAAQGAVVSLLGRTALQARAKLEPQLTPYTASHGQNSPSDTPTSHRFIRLDVADRASIKHVFGPRASQQHAEAVGPLDVLVNCAGISQTTLLKRTPDEELASILDTNLLSTMLVCKHASVRPNGEDANPPRVQCSSTRVVRVLMKKAGCIINVSSLMATKSGLGVTAYSASKAGVVAFTRALCREMAARSIRVNALLPGWVQSSMWDLNDASLLDLKPELQQAYLKDTPLNRVAHPAEVADAAVFLASNGFANNCVLNLDGGLSAA</sequence>
<dbReference type="InterPro" id="IPR002347">
    <property type="entry name" value="SDR_fam"/>
</dbReference>
<keyword evidence="3" id="KW-0521">NADP</keyword>
<dbReference type="Proteomes" id="UP000002498">
    <property type="component" value="Unassembled WGS sequence"/>
</dbReference>
<comment type="caution">
    <text evidence="7">The sequence shown here is derived from an EMBL/GenBank/DDBJ whole genome shotgun (WGS) entry which is preliminary data.</text>
</comment>
<proteinExistence type="inferred from homology"/>
<organism evidence="7 8">
    <name type="scientific">Metarhizium robertsii (strain ARSEF 23 / ATCC MYA-3075)</name>
    <name type="common">Metarhizium anisopliae (strain ARSEF 23)</name>
    <dbReference type="NCBI Taxonomy" id="655844"/>
    <lineage>
        <taxon>Eukaryota</taxon>
        <taxon>Fungi</taxon>
        <taxon>Dikarya</taxon>
        <taxon>Ascomycota</taxon>
        <taxon>Pezizomycotina</taxon>
        <taxon>Sordariomycetes</taxon>
        <taxon>Hypocreomycetidae</taxon>
        <taxon>Hypocreales</taxon>
        <taxon>Clavicipitaceae</taxon>
        <taxon>Metarhizium</taxon>
    </lineage>
</organism>
<evidence type="ECO:0000256" key="4">
    <source>
        <dbReference type="ARBA" id="ARBA00023002"/>
    </source>
</evidence>
<dbReference type="PROSITE" id="PS00061">
    <property type="entry name" value="ADH_SHORT"/>
    <property type="match status" value="1"/>
</dbReference>
<keyword evidence="8" id="KW-1185">Reference proteome</keyword>
<dbReference type="RefSeq" id="XP_007818740.2">
    <property type="nucleotide sequence ID" value="XM_007820549.2"/>
</dbReference>